<protein>
    <submittedName>
        <fullName evidence="4">Putative secreted protein (Por secretion system target)</fullName>
    </submittedName>
</protein>
<accession>V6RZ47</accession>
<feature type="chain" id="PRO_5030178658" evidence="2">
    <location>
        <begin position="20"/>
        <end position="250"/>
    </location>
</feature>
<organism evidence="4 5">
    <name type="scientific">Flavobacterium cauense R2A-7</name>
    <dbReference type="NCBI Taxonomy" id="1341154"/>
    <lineage>
        <taxon>Bacteria</taxon>
        <taxon>Pseudomonadati</taxon>
        <taxon>Bacteroidota</taxon>
        <taxon>Flavobacteriia</taxon>
        <taxon>Flavobacteriales</taxon>
        <taxon>Flavobacteriaceae</taxon>
        <taxon>Flavobacterium</taxon>
    </lineage>
</organism>
<dbReference type="NCBIfam" id="TIGR04183">
    <property type="entry name" value="Por_Secre_tail"/>
    <property type="match status" value="1"/>
</dbReference>
<evidence type="ECO:0000313" key="4">
    <source>
        <dbReference type="EMBL" id="TWI09241.1"/>
    </source>
</evidence>
<dbReference type="Pfam" id="PF18962">
    <property type="entry name" value="Por_Secre_tail"/>
    <property type="match status" value="1"/>
</dbReference>
<dbReference type="EMBL" id="VLKQ01000013">
    <property type="protein sequence ID" value="TWI09241.1"/>
    <property type="molecule type" value="Genomic_DNA"/>
</dbReference>
<sequence length="250" mass="26788">MKKITFTFLAFLLGLGAFAQSYSTGTVTFFANYSGKVDVTNTTVTLTLIGPSTSWLGVGFNAPGLMDDIGKDVVIFDGTSMTDRSFNGLGVTPPLDTQNWTVVSNTINTGVRTVVATRSRVASEGTDYTFPLAAQSLQLTFARGLSLSVTYHGSGNCGATVANLTLGIQNFDLESFKMYPNPANDYTSIELPPQTEEARIQIYDVSGRKVKETALSVTNNKIDLSGLNAGMYLMNIKTIDGQGTKTLVIN</sequence>
<evidence type="ECO:0000313" key="5">
    <source>
        <dbReference type="Proteomes" id="UP000319848"/>
    </source>
</evidence>
<gene>
    <name evidence="4" type="ORF">IP98_02597</name>
</gene>
<evidence type="ECO:0000256" key="2">
    <source>
        <dbReference type="SAM" id="SignalP"/>
    </source>
</evidence>
<reference evidence="4 5" key="1">
    <citation type="journal article" date="2015" name="Stand. Genomic Sci.">
        <title>Genomic Encyclopedia of Bacterial and Archaeal Type Strains, Phase III: the genomes of soil and plant-associated and newly described type strains.</title>
        <authorList>
            <person name="Whitman W.B."/>
            <person name="Woyke T."/>
            <person name="Klenk H.P."/>
            <person name="Zhou Y."/>
            <person name="Lilburn T.G."/>
            <person name="Beck B.J."/>
            <person name="De Vos P."/>
            <person name="Vandamme P."/>
            <person name="Eisen J.A."/>
            <person name="Garrity G."/>
            <person name="Hugenholtz P."/>
            <person name="Kyrpides N.C."/>
        </authorList>
    </citation>
    <scope>NUCLEOTIDE SEQUENCE [LARGE SCALE GENOMIC DNA]</scope>
    <source>
        <strain evidence="4 5">CGMCC 1.7270</strain>
    </source>
</reference>
<feature type="domain" description="Secretion system C-terminal sorting" evidence="3">
    <location>
        <begin position="178"/>
        <end position="249"/>
    </location>
</feature>
<dbReference type="CDD" id="cd09631">
    <property type="entry name" value="DOMON_DOH"/>
    <property type="match status" value="1"/>
</dbReference>
<evidence type="ECO:0000256" key="1">
    <source>
        <dbReference type="ARBA" id="ARBA00022729"/>
    </source>
</evidence>
<keyword evidence="1 2" id="KW-0732">Signal</keyword>
<name>V6RZ47_9FLAO</name>
<dbReference type="RefSeq" id="WP_023570980.1">
    <property type="nucleotide sequence ID" value="NZ_AVBI01000016.1"/>
</dbReference>
<feature type="signal peptide" evidence="2">
    <location>
        <begin position="1"/>
        <end position="19"/>
    </location>
</feature>
<dbReference type="Proteomes" id="UP000319848">
    <property type="component" value="Unassembled WGS sequence"/>
</dbReference>
<keyword evidence="5" id="KW-1185">Reference proteome</keyword>
<evidence type="ECO:0000259" key="3">
    <source>
        <dbReference type="Pfam" id="PF18962"/>
    </source>
</evidence>
<dbReference type="AlphaFoldDB" id="V6RZ47"/>
<dbReference type="InterPro" id="IPR026444">
    <property type="entry name" value="Secre_tail"/>
</dbReference>
<dbReference type="OrthoDB" id="667194at2"/>
<dbReference type="InterPro" id="IPR045266">
    <property type="entry name" value="DOH_DOMON"/>
</dbReference>
<comment type="caution">
    <text evidence="4">The sequence shown here is derived from an EMBL/GenBank/DDBJ whole genome shotgun (WGS) entry which is preliminary data.</text>
</comment>
<proteinExistence type="predicted"/>
<dbReference type="STRING" id="1341154.FCR2A7T_18600"/>